<dbReference type="PANTHER" id="PTHR15189">
    <property type="entry name" value="BRISC AND BRCA1-A COMPLEX MEMBER 2"/>
    <property type="match status" value="1"/>
</dbReference>
<dbReference type="InterPro" id="IPR010358">
    <property type="entry name" value="BRE"/>
</dbReference>
<evidence type="ECO:0000313" key="18">
    <source>
        <dbReference type="EMBL" id="CAE0812723.1"/>
    </source>
</evidence>
<reference evidence="19" key="1">
    <citation type="submission" date="2021-01" db="EMBL/GenBank/DDBJ databases">
        <authorList>
            <person name="Corre E."/>
            <person name="Pelletier E."/>
            <person name="Niang G."/>
            <person name="Scheremetjew M."/>
            <person name="Finn R."/>
            <person name="Kale V."/>
            <person name="Holt S."/>
            <person name="Cochrane G."/>
            <person name="Meng A."/>
            <person name="Brown T."/>
            <person name="Cohen L."/>
        </authorList>
    </citation>
    <scope>NUCLEOTIDE SEQUENCE</scope>
    <source>
        <strain evidence="19">CCMP1594</strain>
    </source>
</reference>
<gene>
    <name evidence="18" type="ORF">EGYM00163_LOCUS23873</name>
    <name evidence="19" type="ORF">EGYM00163_LOCUS23874</name>
    <name evidence="20" type="ORF">EGYM00163_LOCUS23875</name>
</gene>
<keyword evidence="11" id="KW-0156">Chromatin regulator</keyword>
<dbReference type="EMBL" id="HBJA01067807">
    <property type="protein sequence ID" value="CAE0812724.1"/>
    <property type="molecule type" value="Transcribed_RNA"/>
</dbReference>
<evidence type="ECO:0000256" key="14">
    <source>
        <dbReference type="ARBA" id="ARBA00023306"/>
    </source>
</evidence>
<keyword evidence="8" id="KW-0227">DNA damage</keyword>
<evidence type="ECO:0000256" key="1">
    <source>
        <dbReference type="ARBA" id="ARBA00004123"/>
    </source>
</evidence>
<evidence type="ECO:0000256" key="4">
    <source>
        <dbReference type="ARBA" id="ARBA00022490"/>
    </source>
</evidence>
<dbReference type="AlphaFoldDB" id="A0A6T2ABM1"/>
<evidence type="ECO:0000313" key="20">
    <source>
        <dbReference type="EMBL" id="CAE0812725.1"/>
    </source>
</evidence>
<accession>A0A6T2ABM1</accession>
<evidence type="ECO:0000256" key="9">
    <source>
        <dbReference type="ARBA" id="ARBA00022776"/>
    </source>
</evidence>
<keyword evidence="12" id="KW-0234">DNA repair</keyword>
<proteinExistence type="inferred from homology"/>
<dbReference type="GO" id="GO:0006302">
    <property type="term" value="P:double-strand break repair"/>
    <property type="evidence" value="ECO:0007669"/>
    <property type="project" value="TreeGrafter"/>
</dbReference>
<keyword evidence="14" id="KW-0131">Cell cycle</keyword>
<comment type="subcellular location">
    <subcellularLocation>
        <location evidence="2">Cytoplasm</location>
    </subcellularLocation>
    <subcellularLocation>
        <location evidence="1">Nucleus</location>
    </subcellularLocation>
</comment>
<keyword evidence="4" id="KW-0963">Cytoplasm</keyword>
<organism evidence="19">
    <name type="scientific">Eutreptiella gymnastica</name>
    <dbReference type="NCBI Taxonomy" id="73025"/>
    <lineage>
        <taxon>Eukaryota</taxon>
        <taxon>Discoba</taxon>
        <taxon>Euglenozoa</taxon>
        <taxon>Euglenida</taxon>
        <taxon>Spirocuta</taxon>
        <taxon>Euglenophyceae</taxon>
        <taxon>Eutreptiales</taxon>
        <taxon>Eutreptiaceae</taxon>
        <taxon>Eutreptiella</taxon>
    </lineage>
</organism>
<evidence type="ECO:0000313" key="19">
    <source>
        <dbReference type="EMBL" id="CAE0812724.1"/>
    </source>
</evidence>
<dbReference type="Pfam" id="PF06113">
    <property type="entry name" value="BRE"/>
    <property type="match status" value="1"/>
</dbReference>
<protein>
    <recommendedName>
        <fullName evidence="3">BRISC and BRCA1-A complex member 2</fullName>
    </recommendedName>
    <alternativeName>
        <fullName evidence="16">BRCA1-A complex subunit BRE</fullName>
    </alternativeName>
    <alternativeName>
        <fullName evidence="17">BRCA1/BRCA2-containing complex subunit 45</fullName>
    </alternativeName>
</protein>
<evidence type="ECO:0000256" key="8">
    <source>
        <dbReference type="ARBA" id="ARBA00022763"/>
    </source>
</evidence>
<evidence type="ECO:0000256" key="17">
    <source>
        <dbReference type="ARBA" id="ARBA00032630"/>
    </source>
</evidence>
<evidence type="ECO:0000256" key="13">
    <source>
        <dbReference type="ARBA" id="ARBA00023242"/>
    </source>
</evidence>
<dbReference type="EMBL" id="HBJA01067806">
    <property type="protein sequence ID" value="CAE0812723.1"/>
    <property type="molecule type" value="Transcribed_RNA"/>
</dbReference>
<dbReference type="GO" id="GO:0005737">
    <property type="term" value="C:cytoplasm"/>
    <property type="evidence" value="ECO:0007669"/>
    <property type="project" value="UniProtKB-SubCell"/>
</dbReference>
<evidence type="ECO:0000256" key="2">
    <source>
        <dbReference type="ARBA" id="ARBA00004496"/>
    </source>
</evidence>
<evidence type="ECO:0000256" key="3">
    <source>
        <dbReference type="ARBA" id="ARBA00019438"/>
    </source>
</evidence>
<keyword evidence="9" id="KW-0498">Mitosis</keyword>
<evidence type="ECO:0000256" key="5">
    <source>
        <dbReference type="ARBA" id="ARBA00022618"/>
    </source>
</evidence>
<keyword evidence="7" id="KW-0677">Repeat</keyword>
<evidence type="ECO:0000256" key="6">
    <source>
        <dbReference type="ARBA" id="ARBA00022703"/>
    </source>
</evidence>
<evidence type="ECO:0000256" key="12">
    <source>
        <dbReference type="ARBA" id="ARBA00023204"/>
    </source>
</evidence>
<keyword evidence="10" id="KW-0833">Ubl conjugation pathway</keyword>
<keyword evidence="5" id="KW-0132">Cell division</keyword>
<evidence type="ECO:0000256" key="10">
    <source>
        <dbReference type="ARBA" id="ARBA00022786"/>
    </source>
</evidence>
<dbReference type="GO" id="GO:0051301">
    <property type="term" value="P:cell division"/>
    <property type="evidence" value="ECO:0007669"/>
    <property type="project" value="UniProtKB-KW"/>
</dbReference>
<evidence type="ECO:0000256" key="15">
    <source>
        <dbReference type="ARBA" id="ARBA00025766"/>
    </source>
</evidence>
<evidence type="ECO:0000256" key="7">
    <source>
        <dbReference type="ARBA" id="ARBA00022737"/>
    </source>
</evidence>
<dbReference type="GO" id="GO:0070552">
    <property type="term" value="C:BRISC complex"/>
    <property type="evidence" value="ECO:0007669"/>
    <property type="project" value="InterPro"/>
</dbReference>
<name>A0A6T2ABM1_9EUGL</name>
<dbReference type="GO" id="GO:0006325">
    <property type="term" value="P:chromatin organization"/>
    <property type="evidence" value="ECO:0007669"/>
    <property type="project" value="UniProtKB-KW"/>
</dbReference>
<evidence type="ECO:0000256" key="11">
    <source>
        <dbReference type="ARBA" id="ARBA00022853"/>
    </source>
</evidence>
<keyword evidence="6" id="KW-0053">Apoptosis</keyword>
<sequence>MDDVILCPFIQKYITELKQHPREYSYSGVCDSNPDDCSTSSPSPRLGDRFTLHAPYCKTYLRWEIIFNKHFPHLPPDLVLDCGSTGTAGSMWFDVTKCRTLQTWERQQGSFAALLEEVLQQFRAYQEELVCSYPNERLHYEYNTVCGIKGVEFFMKSEEAEQRVRLMIPLTVDFSAVFSMLLGQSWAGEQCHFFVEFGVRDGTRDSSSTMYIVHSEIHWPTLLVPFAWLVDYKYPVFALSGGNCLIQFIPELESCINTVISNKLGRYCRRKELCETLVALFGHPLEYDAHQYTSISFLFNMELAFLVHVTMGENMTNYPAEAPLVQLSSVSAADVTSGKAVPIRCRLQKFDYEPSMSAVEVCTHIRNKLLEVQVEFADICEAYMNKAVK</sequence>
<keyword evidence="13" id="KW-0539">Nucleus</keyword>
<dbReference type="EMBL" id="HBJA01067808">
    <property type="protein sequence ID" value="CAE0812725.1"/>
    <property type="molecule type" value="Transcribed_RNA"/>
</dbReference>
<dbReference type="PANTHER" id="PTHR15189:SF7">
    <property type="entry name" value="BRISC AND BRCA1-A COMPLEX MEMBER 2"/>
    <property type="match status" value="1"/>
</dbReference>
<evidence type="ECO:0000256" key="16">
    <source>
        <dbReference type="ARBA" id="ARBA00032491"/>
    </source>
</evidence>
<comment type="similarity">
    <text evidence="15">Belongs to the BABAM2 family.</text>
</comment>